<dbReference type="GO" id="GO:0008237">
    <property type="term" value="F:metallopeptidase activity"/>
    <property type="evidence" value="ECO:0007669"/>
    <property type="project" value="InterPro"/>
</dbReference>
<dbReference type="Gene3D" id="3.40.390.10">
    <property type="entry name" value="Collagenase (Catalytic Domain)"/>
    <property type="match status" value="1"/>
</dbReference>
<dbReference type="Proteomes" id="UP000607559">
    <property type="component" value="Unassembled WGS sequence"/>
</dbReference>
<gene>
    <name evidence="1" type="ORF">GCM10011511_31420</name>
</gene>
<evidence type="ECO:0008006" key="3">
    <source>
        <dbReference type="Google" id="ProtNLM"/>
    </source>
</evidence>
<sequence length="223" mass="24951">MGEAELNTSKHELTIRSLLYFYGGAANQALAIQIADDISTAWNAPRGRVRIRREWYDVQFIIEGYYKPDLQPAAVWHNTDPRLNFFRVEEFSLHDISSVDGLGCNTGYFKLGNLLNHSTTAAHEYGHTLGLDHPQDLDIRGKGQPGIMYPRGTLCDPEYQYDPAAPAGGPGGTLNPFKRRVLESDIAGLRLSRLSFDSQSLSILGEFSSLYHQKHEDVGRVIE</sequence>
<evidence type="ECO:0000313" key="2">
    <source>
        <dbReference type="Proteomes" id="UP000607559"/>
    </source>
</evidence>
<dbReference type="InterPro" id="IPR024079">
    <property type="entry name" value="MetalloPept_cat_dom_sf"/>
</dbReference>
<dbReference type="RefSeq" id="WP_188933306.1">
    <property type="nucleotide sequence ID" value="NZ_BMJC01000003.1"/>
</dbReference>
<reference evidence="1" key="1">
    <citation type="journal article" date="2014" name="Int. J. Syst. Evol. Microbiol.">
        <title>Complete genome sequence of Corynebacterium casei LMG S-19264T (=DSM 44701T), isolated from a smear-ripened cheese.</title>
        <authorList>
            <consortium name="US DOE Joint Genome Institute (JGI-PGF)"/>
            <person name="Walter F."/>
            <person name="Albersmeier A."/>
            <person name="Kalinowski J."/>
            <person name="Ruckert C."/>
        </authorList>
    </citation>
    <scope>NUCLEOTIDE SEQUENCE</scope>
    <source>
        <strain evidence="1">CGMCC 1.15448</strain>
    </source>
</reference>
<proteinExistence type="predicted"/>
<organism evidence="1 2">
    <name type="scientific">Puia dinghuensis</name>
    <dbReference type="NCBI Taxonomy" id="1792502"/>
    <lineage>
        <taxon>Bacteria</taxon>
        <taxon>Pseudomonadati</taxon>
        <taxon>Bacteroidota</taxon>
        <taxon>Chitinophagia</taxon>
        <taxon>Chitinophagales</taxon>
        <taxon>Chitinophagaceae</taxon>
        <taxon>Puia</taxon>
    </lineage>
</organism>
<accession>A0A8J2XU86</accession>
<dbReference type="EMBL" id="BMJC01000003">
    <property type="protein sequence ID" value="GGB05750.1"/>
    <property type="molecule type" value="Genomic_DNA"/>
</dbReference>
<dbReference type="SUPFAM" id="SSF55486">
    <property type="entry name" value="Metalloproteases ('zincins'), catalytic domain"/>
    <property type="match status" value="1"/>
</dbReference>
<comment type="caution">
    <text evidence="1">The sequence shown here is derived from an EMBL/GenBank/DDBJ whole genome shotgun (WGS) entry which is preliminary data.</text>
</comment>
<protein>
    <recommendedName>
        <fullName evidence="3">Peptidase M10</fullName>
    </recommendedName>
</protein>
<keyword evidence="2" id="KW-1185">Reference proteome</keyword>
<reference evidence="1" key="2">
    <citation type="submission" date="2020-09" db="EMBL/GenBank/DDBJ databases">
        <authorList>
            <person name="Sun Q."/>
            <person name="Zhou Y."/>
        </authorList>
    </citation>
    <scope>NUCLEOTIDE SEQUENCE</scope>
    <source>
        <strain evidence="1">CGMCC 1.15448</strain>
    </source>
</reference>
<evidence type="ECO:0000313" key="1">
    <source>
        <dbReference type="EMBL" id="GGB05750.1"/>
    </source>
</evidence>
<dbReference type="AlphaFoldDB" id="A0A8J2XU86"/>
<name>A0A8J2XU86_9BACT</name>